<dbReference type="Pfam" id="PF07653">
    <property type="entry name" value="SH3_2"/>
    <property type="match status" value="1"/>
</dbReference>
<evidence type="ECO:0000256" key="1">
    <source>
        <dbReference type="ARBA" id="ARBA00022443"/>
    </source>
</evidence>
<keyword evidence="1" id="KW-0728">SH3 domain</keyword>
<reference evidence="3" key="3">
    <citation type="submission" date="2025-09" db="UniProtKB">
        <authorList>
            <consortium name="Ensembl"/>
        </authorList>
    </citation>
    <scope>IDENTIFICATION</scope>
</reference>
<keyword evidence="4" id="KW-1185">Reference proteome</keyword>
<dbReference type="Ensembl" id="ENSMODT00000078408.1">
    <property type="protein sequence ID" value="ENSMODP00000052145.1"/>
    <property type="gene ID" value="ENSMODG00000044185.1"/>
</dbReference>
<accession>A0A5F8GX48</accession>
<dbReference type="InterPro" id="IPR036028">
    <property type="entry name" value="SH3-like_dom_sf"/>
</dbReference>
<dbReference type="InterPro" id="IPR051567">
    <property type="entry name" value="Unconventional_Myosin_ATPase"/>
</dbReference>
<reference evidence="3 4" key="1">
    <citation type="journal article" date="2007" name="Nature">
        <title>Genome of the marsupial Monodelphis domestica reveals innovation in non-coding sequences.</title>
        <authorList>
            <person name="Mikkelsen T.S."/>
            <person name="Wakefield M.J."/>
            <person name="Aken B."/>
            <person name="Amemiya C.T."/>
            <person name="Chang J.L."/>
            <person name="Duke S."/>
            <person name="Garber M."/>
            <person name="Gentles A.J."/>
            <person name="Goodstadt L."/>
            <person name="Heger A."/>
            <person name="Jurka J."/>
            <person name="Kamal M."/>
            <person name="Mauceli E."/>
            <person name="Searle S.M."/>
            <person name="Sharpe T."/>
            <person name="Baker M.L."/>
            <person name="Batzer M.A."/>
            <person name="Benos P.V."/>
            <person name="Belov K."/>
            <person name="Clamp M."/>
            <person name="Cook A."/>
            <person name="Cuff J."/>
            <person name="Das R."/>
            <person name="Davidow L."/>
            <person name="Deakin J.E."/>
            <person name="Fazzari M.J."/>
            <person name="Glass J.L."/>
            <person name="Grabherr M."/>
            <person name="Greally J.M."/>
            <person name="Gu W."/>
            <person name="Hore T.A."/>
            <person name="Huttley G.A."/>
            <person name="Kleber M."/>
            <person name="Jirtle R.L."/>
            <person name="Koina E."/>
            <person name="Lee J.T."/>
            <person name="Mahony S."/>
            <person name="Marra M.A."/>
            <person name="Miller R.D."/>
            <person name="Nicholls R.D."/>
            <person name="Oda M."/>
            <person name="Papenfuss A.T."/>
            <person name="Parra Z.E."/>
            <person name="Pollock D.D."/>
            <person name="Ray D.A."/>
            <person name="Schein J.E."/>
            <person name="Speed T.P."/>
            <person name="Thompson K."/>
            <person name="VandeBerg J.L."/>
            <person name="Wade C.M."/>
            <person name="Walker J.A."/>
            <person name="Waters P.D."/>
            <person name="Webber C."/>
            <person name="Weidman J.R."/>
            <person name="Xie X."/>
            <person name="Zody M.C."/>
            <person name="Baldwin J."/>
            <person name="Abdouelleil A."/>
            <person name="Abdulkadir J."/>
            <person name="Abebe A."/>
            <person name="Abera B."/>
            <person name="Abreu J."/>
            <person name="Acer S.C."/>
            <person name="Aftuck L."/>
            <person name="Alexander A."/>
            <person name="An P."/>
            <person name="Anderson E."/>
            <person name="Anderson S."/>
            <person name="Arachi H."/>
            <person name="Azer M."/>
            <person name="Bachantsang P."/>
            <person name="Barry A."/>
            <person name="Bayul T."/>
            <person name="Berlin A."/>
            <person name="Bessette D."/>
            <person name="Bloom T."/>
            <person name="Bloom T."/>
            <person name="Boguslavskiy L."/>
            <person name="Bonnet C."/>
            <person name="Boukhgalter B."/>
            <person name="Bourzgui I."/>
            <person name="Brown A."/>
            <person name="Cahill P."/>
            <person name="Channer S."/>
            <person name="Cheshatsang Y."/>
            <person name="Chuda L."/>
            <person name="Citroen M."/>
            <person name="Collymore A."/>
            <person name="Cooke P."/>
            <person name="Costello M."/>
            <person name="D'Aco K."/>
            <person name="Daza R."/>
            <person name="De Haan G."/>
            <person name="DeGray S."/>
            <person name="DeMaso C."/>
            <person name="Dhargay N."/>
            <person name="Dooley K."/>
            <person name="Dooley E."/>
            <person name="Doricent M."/>
            <person name="Dorje P."/>
            <person name="Dorjee K."/>
            <person name="Dupes A."/>
            <person name="Elong R."/>
            <person name="Falk J."/>
            <person name="Farina A."/>
            <person name="Faro S."/>
            <person name="Ferguson D."/>
            <person name="Fisher S."/>
            <person name="Foley C.D."/>
            <person name="Franke A."/>
            <person name="Friedrich D."/>
            <person name="Gadbois L."/>
            <person name="Gearin G."/>
            <person name="Gearin C.R."/>
            <person name="Giannoukos G."/>
            <person name="Goode T."/>
            <person name="Graham J."/>
            <person name="Grandbois E."/>
            <person name="Grewal S."/>
            <person name="Gyaltsen K."/>
            <person name="Hafez N."/>
            <person name="Hagos B."/>
            <person name="Hall J."/>
            <person name="Henson C."/>
            <person name="Hollinger A."/>
            <person name="Honan T."/>
            <person name="Huard M.D."/>
            <person name="Hughes L."/>
            <person name="Hurhula B."/>
            <person name="Husby M.E."/>
            <person name="Kamat A."/>
            <person name="Kanga B."/>
            <person name="Kashin S."/>
            <person name="Khazanovich D."/>
            <person name="Kisner P."/>
            <person name="Lance K."/>
            <person name="Lara M."/>
            <person name="Lee W."/>
            <person name="Lennon N."/>
            <person name="Letendre F."/>
            <person name="LeVine R."/>
            <person name="Lipovsky A."/>
            <person name="Liu X."/>
            <person name="Liu J."/>
            <person name="Liu S."/>
            <person name="Lokyitsang T."/>
            <person name="Lokyitsang Y."/>
            <person name="Lubonja R."/>
            <person name="Lui A."/>
            <person name="MacDonald P."/>
            <person name="Magnisalis V."/>
            <person name="Maru K."/>
            <person name="Matthews C."/>
            <person name="McCusker W."/>
            <person name="McDonough S."/>
            <person name="Mehta T."/>
            <person name="Meldrim J."/>
            <person name="Meneus L."/>
            <person name="Mihai O."/>
            <person name="Mihalev A."/>
            <person name="Mihova T."/>
            <person name="Mittelman R."/>
            <person name="Mlenga V."/>
            <person name="Montmayeur A."/>
            <person name="Mulrain L."/>
            <person name="Navidi A."/>
            <person name="Naylor J."/>
            <person name="Negash T."/>
            <person name="Nguyen T."/>
            <person name="Nguyen N."/>
            <person name="Nicol R."/>
            <person name="Norbu C."/>
            <person name="Norbu N."/>
            <person name="Novod N."/>
            <person name="O'Neill B."/>
            <person name="Osman S."/>
            <person name="Markiewicz E."/>
            <person name="Oyono O.L."/>
            <person name="Patti C."/>
            <person name="Phunkhang P."/>
            <person name="Pierre F."/>
            <person name="Priest M."/>
            <person name="Raghuraman S."/>
            <person name="Rege F."/>
            <person name="Reyes R."/>
            <person name="Rise C."/>
            <person name="Rogov P."/>
            <person name="Ross K."/>
            <person name="Ryan E."/>
            <person name="Settipalli S."/>
            <person name="Shea T."/>
            <person name="Sherpa N."/>
            <person name="Shi L."/>
            <person name="Shih D."/>
            <person name="Sparrow T."/>
            <person name="Spaulding J."/>
            <person name="Stalker J."/>
            <person name="Stange-Thomann N."/>
            <person name="Stavropoulos S."/>
            <person name="Stone C."/>
            <person name="Strader C."/>
            <person name="Tesfaye S."/>
            <person name="Thomson T."/>
            <person name="Thoulutsang Y."/>
            <person name="Thoulutsang D."/>
            <person name="Topham K."/>
            <person name="Topping I."/>
            <person name="Tsamla T."/>
            <person name="Vassiliev H."/>
            <person name="Vo A."/>
            <person name="Wangchuk T."/>
            <person name="Wangdi T."/>
            <person name="Weiand M."/>
            <person name="Wilkinson J."/>
            <person name="Wilson A."/>
            <person name="Yadav S."/>
            <person name="Young G."/>
            <person name="Yu Q."/>
            <person name="Zembek L."/>
            <person name="Zhong D."/>
            <person name="Zimmer A."/>
            <person name="Zwirko Z."/>
            <person name="Jaffe D.B."/>
            <person name="Alvarez P."/>
            <person name="Brockman W."/>
            <person name="Butler J."/>
            <person name="Chin C."/>
            <person name="Gnerre S."/>
            <person name="MacCallum I."/>
            <person name="Graves J.A."/>
            <person name="Ponting C.P."/>
            <person name="Breen M."/>
            <person name="Samollow P.B."/>
            <person name="Lander E.S."/>
            <person name="Lindblad-Toh K."/>
        </authorList>
    </citation>
    <scope>NUCLEOTIDE SEQUENCE [LARGE SCALE GENOMIC DNA]</scope>
</reference>
<dbReference type="PANTHER" id="PTHR22692:SF21">
    <property type="entry name" value="MYOSIN XVA"/>
    <property type="match status" value="1"/>
</dbReference>
<organism evidence="3 4">
    <name type="scientific">Monodelphis domestica</name>
    <name type="common">Gray short-tailed opossum</name>
    <dbReference type="NCBI Taxonomy" id="13616"/>
    <lineage>
        <taxon>Eukaryota</taxon>
        <taxon>Metazoa</taxon>
        <taxon>Chordata</taxon>
        <taxon>Craniata</taxon>
        <taxon>Vertebrata</taxon>
        <taxon>Euteleostomi</taxon>
        <taxon>Mammalia</taxon>
        <taxon>Metatheria</taxon>
        <taxon>Didelphimorphia</taxon>
        <taxon>Didelphidae</taxon>
        <taxon>Monodelphis</taxon>
    </lineage>
</organism>
<dbReference type="GeneTree" id="ENSGT00940000167865"/>
<dbReference type="InterPro" id="IPR001452">
    <property type="entry name" value="SH3_domain"/>
</dbReference>
<evidence type="ECO:0000313" key="4">
    <source>
        <dbReference type="Proteomes" id="UP000002280"/>
    </source>
</evidence>
<sequence length="149" mass="16941">MLFCLHFPPCLGCLRYTDILFVTIPSVNMLEFNLAGEKLILFSARAPQVKTMVDDFILELKKDSDYVVAVRNYLPDDLNLLSFHKGDIIHLQSSEWPERGQYLRRAPRPGVLVPSRPGRGCSLPRPQNTLSFLCPLISPLQSTTQARKR</sequence>
<feature type="domain" description="SH3" evidence="2">
    <location>
        <begin position="66"/>
        <end position="95"/>
    </location>
</feature>
<proteinExistence type="predicted"/>
<dbReference type="SUPFAM" id="SSF50044">
    <property type="entry name" value="SH3-domain"/>
    <property type="match status" value="1"/>
</dbReference>
<dbReference type="Gene3D" id="2.30.30.40">
    <property type="entry name" value="SH3 Domains"/>
    <property type="match status" value="1"/>
</dbReference>
<dbReference type="AlphaFoldDB" id="A0A5F8GX48"/>
<reference evidence="3" key="2">
    <citation type="submission" date="2025-08" db="UniProtKB">
        <authorList>
            <consortium name="Ensembl"/>
        </authorList>
    </citation>
    <scope>IDENTIFICATION</scope>
</reference>
<protein>
    <recommendedName>
        <fullName evidence="2">SH3 domain-containing protein</fullName>
    </recommendedName>
</protein>
<name>A0A5F8GX48_MONDO</name>
<dbReference type="InParanoid" id="A0A5F8GX48"/>
<evidence type="ECO:0000313" key="3">
    <source>
        <dbReference type="Ensembl" id="ENSMODP00000052145.1"/>
    </source>
</evidence>
<dbReference type="Bgee" id="ENSMODG00000044185">
    <property type="expression patterns" value="Expressed in adult mammalian kidney and 5 other cell types or tissues"/>
</dbReference>
<evidence type="ECO:0000259" key="2">
    <source>
        <dbReference type="Pfam" id="PF07653"/>
    </source>
</evidence>
<dbReference type="Proteomes" id="UP000002280">
    <property type="component" value="Chromosome 6"/>
</dbReference>
<dbReference type="PANTHER" id="PTHR22692">
    <property type="entry name" value="MYOSIN VII, XV"/>
    <property type="match status" value="1"/>
</dbReference>
<dbReference type="STRING" id="13616.ENSMODP00000052145"/>